<evidence type="ECO:0000256" key="11">
    <source>
        <dbReference type="SAM" id="SignalP"/>
    </source>
</evidence>
<feature type="disulfide bond" evidence="10">
    <location>
        <begin position="51"/>
        <end position="55"/>
    </location>
</feature>
<reference evidence="12" key="1">
    <citation type="submission" date="2021-01" db="EMBL/GenBank/DDBJ databases">
        <authorList>
            <person name="Zahm M."/>
            <person name="Roques C."/>
            <person name="Cabau C."/>
            <person name="Klopp C."/>
            <person name="Donnadieu C."/>
            <person name="Jouanno E."/>
            <person name="Lampietro C."/>
            <person name="Louis A."/>
            <person name="Herpin A."/>
            <person name="Echchiki A."/>
            <person name="Berthelot C."/>
            <person name="Parey E."/>
            <person name="Roest-Crollius H."/>
            <person name="Braasch I."/>
            <person name="Postlethwait J."/>
            <person name="Bobe J."/>
            <person name="Montfort J."/>
            <person name="Bouchez O."/>
            <person name="Begum T."/>
            <person name="Mejri S."/>
            <person name="Adams A."/>
            <person name="Chen W.-J."/>
            <person name="Guiguen Y."/>
        </authorList>
    </citation>
    <scope>NUCLEOTIDE SEQUENCE</scope>
    <source>
        <tissue evidence="12">Blood</tissue>
    </source>
</reference>
<feature type="signal peptide" evidence="11">
    <location>
        <begin position="1"/>
        <end position="22"/>
    </location>
</feature>
<sequence length="182" mass="19926">MDIPRIVAVLLMVLEWTRPGLPSPLRPICDSRVLDHVIKEARDTEAAMRSCREGCGLAEPMTVPLTSVDFTVWEKKDIQEQAREVQAGLSLLGKAINVVRASVTNAALHSLIDNSYSNINNIGQVVRRLNIQEYNPSSSVSGGEDTLRASTTSELFSVHTNFLRGKVRLLLSSAPACNQDPS</sequence>
<gene>
    <name evidence="12" type="ORF">AGOR_G00073610</name>
</gene>
<keyword evidence="7 9" id="KW-0265">Erythrocyte maturation</keyword>
<comment type="similarity">
    <text evidence="2 9">Belongs to the EPO/TPO family.</text>
</comment>
<evidence type="ECO:0000256" key="7">
    <source>
        <dbReference type="ARBA" id="ARBA00023057"/>
    </source>
</evidence>
<keyword evidence="13" id="KW-1185">Reference proteome</keyword>
<keyword evidence="5 9" id="KW-0372">Hormone</keyword>
<evidence type="ECO:0000256" key="3">
    <source>
        <dbReference type="ARBA" id="ARBA00015421"/>
    </source>
</evidence>
<comment type="function">
    <text evidence="9">Erythropoietin is the principal hormone involved in the regulation of erythrocyte differentiation and the maintenance of a physiological level of circulating erythrocyte mass.</text>
</comment>
<accession>A0A8T3DQQ1</accession>
<evidence type="ECO:0000256" key="5">
    <source>
        <dbReference type="ARBA" id="ARBA00022702"/>
    </source>
</evidence>
<dbReference type="EMBL" id="JAERUA010000006">
    <property type="protein sequence ID" value="KAI1898560.1"/>
    <property type="molecule type" value="Genomic_DNA"/>
</dbReference>
<proteinExistence type="inferred from homology"/>
<dbReference type="GO" id="GO:0048823">
    <property type="term" value="P:nucleate erythrocyte development"/>
    <property type="evidence" value="ECO:0007669"/>
    <property type="project" value="TreeGrafter"/>
</dbReference>
<dbReference type="InterPro" id="IPR003013">
    <property type="entry name" value="Erythroptn"/>
</dbReference>
<comment type="subcellular location">
    <subcellularLocation>
        <location evidence="1 9">Secreted</location>
    </subcellularLocation>
</comment>
<feature type="chain" id="PRO_5035808396" description="Erythropoietin" evidence="11">
    <location>
        <begin position="23"/>
        <end position="182"/>
    </location>
</feature>
<evidence type="ECO:0000256" key="4">
    <source>
        <dbReference type="ARBA" id="ARBA00022525"/>
    </source>
</evidence>
<name>A0A8T3DQQ1_9TELE</name>
<dbReference type="GO" id="GO:0005125">
    <property type="term" value="F:cytokine activity"/>
    <property type="evidence" value="ECO:0007669"/>
    <property type="project" value="TreeGrafter"/>
</dbReference>
<dbReference type="InterPro" id="IPR009079">
    <property type="entry name" value="4_helix_cytokine-like_core"/>
</dbReference>
<keyword evidence="6 11" id="KW-0732">Signal</keyword>
<keyword evidence="8 10" id="KW-1015">Disulfide bond</keyword>
<organism evidence="12 13">
    <name type="scientific">Albula goreensis</name>
    <dbReference type="NCBI Taxonomy" id="1534307"/>
    <lineage>
        <taxon>Eukaryota</taxon>
        <taxon>Metazoa</taxon>
        <taxon>Chordata</taxon>
        <taxon>Craniata</taxon>
        <taxon>Vertebrata</taxon>
        <taxon>Euteleostomi</taxon>
        <taxon>Actinopterygii</taxon>
        <taxon>Neopterygii</taxon>
        <taxon>Teleostei</taxon>
        <taxon>Albuliformes</taxon>
        <taxon>Albulidae</taxon>
        <taxon>Albula</taxon>
    </lineage>
</organism>
<dbReference type="InterPro" id="IPR001323">
    <property type="entry name" value="EPO_TPO"/>
</dbReference>
<evidence type="ECO:0000256" key="2">
    <source>
        <dbReference type="ARBA" id="ARBA00005782"/>
    </source>
</evidence>
<dbReference type="PANTHER" id="PTHR10370:SF0">
    <property type="entry name" value="ERYTHROPOIETIN"/>
    <property type="match status" value="1"/>
</dbReference>
<dbReference type="PRINTS" id="PR00272">
    <property type="entry name" value="ERYTHROPTN"/>
</dbReference>
<dbReference type="GO" id="GO:0005615">
    <property type="term" value="C:extracellular space"/>
    <property type="evidence" value="ECO:0007669"/>
    <property type="project" value="TreeGrafter"/>
</dbReference>
<dbReference type="Pfam" id="PF00758">
    <property type="entry name" value="EPO_TPO"/>
    <property type="match status" value="1"/>
</dbReference>
<dbReference type="SUPFAM" id="SSF47266">
    <property type="entry name" value="4-helical cytokines"/>
    <property type="match status" value="1"/>
</dbReference>
<dbReference type="GO" id="GO:0005179">
    <property type="term" value="F:hormone activity"/>
    <property type="evidence" value="ECO:0007669"/>
    <property type="project" value="UniProtKB-KW"/>
</dbReference>
<dbReference type="AlphaFoldDB" id="A0A8T3DQQ1"/>
<keyword evidence="4 9" id="KW-0964">Secreted</keyword>
<evidence type="ECO:0000313" key="13">
    <source>
        <dbReference type="Proteomes" id="UP000829720"/>
    </source>
</evidence>
<dbReference type="PANTHER" id="PTHR10370">
    <property type="entry name" value="ERYTHROPOIETIN"/>
    <property type="match status" value="1"/>
</dbReference>
<evidence type="ECO:0000313" key="12">
    <source>
        <dbReference type="EMBL" id="KAI1898560.1"/>
    </source>
</evidence>
<dbReference type="Gene3D" id="1.20.1250.10">
    <property type="match status" value="1"/>
</dbReference>
<feature type="disulfide bond" evidence="10">
    <location>
        <begin position="29"/>
        <end position="177"/>
    </location>
</feature>
<evidence type="ECO:0000256" key="1">
    <source>
        <dbReference type="ARBA" id="ARBA00004613"/>
    </source>
</evidence>
<dbReference type="Proteomes" id="UP000829720">
    <property type="component" value="Unassembled WGS sequence"/>
</dbReference>
<dbReference type="PIRSF" id="PIRSF001951">
    <property type="entry name" value="EPO"/>
    <property type="match status" value="1"/>
</dbReference>
<protein>
    <recommendedName>
        <fullName evidence="3 9">Erythropoietin</fullName>
    </recommendedName>
</protein>
<evidence type="ECO:0000256" key="6">
    <source>
        <dbReference type="ARBA" id="ARBA00022729"/>
    </source>
</evidence>
<evidence type="ECO:0000256" key="8">
    <source>
        <dbReference type="ARBA" id="ARBA00023157"/>
    </source>
</evidence>
<evidence type="ECO:0000256" key="9">
    <source>
        <dbReference type="PIRNR" id="PIRNR001951"/>
    </source>
</evidence>
<dbReference type="GO" id="GO:0005128">
    <property type="term" value="F:erythropoietin receptor binding"/>
    <property type="evidence" value="ECO:0007669"/>
    <property type="project" value="InterPro"/>
</dbReference>
<comment type="caution">
    <text evidence="12">The sequence shown here is derived from an EMBL/GenBank/DDBJ whole genome shotgun (WGS) entry which is preliminary data.</text>
</comment>
<evidence type="ECO:0000256" key="10">
    <source>
        <dbReference type="PIRSR" id="PIRSR001951-1"/>
    </source>
</evidence>
<dbReference type="OrthoDB" id="9892121at2759"/>
<dbReference type="GO" id="GO:0043249">
    <property type="term" value="P:erythrocyte maturation"/>
    <property type="evidence" value="ECO:0007669"/>
    <property type="project" value="UniProtKB-UniRule"/>
</dbReference>